<keyword evidence="2" id="KW-0812">Transmembrane</keyword>
<keyword evidence="2" id="KW-0472">Membrane</keyword>
<gene>
    <name evidence="3" type="ORF">BD289DRAFT_184383</name>
</gene>
<feature type="transmembrane region" description="Helical" evidence="2">
    <location>
        <begin position="125"/>
        <end position="150"/>
    </location>
</feature>
<feature type="transmembrane region" description="Helical" evidence="2">
    <location>
        <begin position="242"/>
        <end position="262"/>
    </location>
</feature>
<dbReference type="OrthoDB" id="5381672at2759"/>
<proteinExistence type="predicted"/>
<dbReference type="AlphaFoldDB" id="A0A2T3ADB8"/>
<dbReference type="InParanoid" id="A0A2T3ADB8"/>
<evidence type="ECO:0000313" key="4">
    <source>
        <dbReference type="Proteomes" id="UP000241462"/>
    </source>
</evidence>
<feature type="transmembrane region" description="Helical" evidence="2">
    <location>
        <begin position="718"/>
        <end position="739"/>
    </location>
</feature>
<keyword evidence="4" id="KW-1185">Reference proteome</keyword>
<evidence type="ECO:0000256" key="2">
    <source>
        <dbReference type="SAM" id="Phobius"/>
    </source>
</evidence>
<feature type="compositionally biased region" description="Low complexity" evidence="1">
    <location>
        <begin position="1"/>
        <end position="17"/>
    </location>
</feature>
<dbReference type="Proteomes" id="UP000241462">
    <property type="component" value="Unassembled WGS sequence"/>
</dbReference>
<feature type="compositionally biased region" description="Basic residues" evidence="1">
    <location>
        <begin position="941"/>
        <end position="953"/>
    </location>
</feature>
<name>A0A2T3ADB8_9PEZI</name>
<evidence type="ECO:0000313" key="3">
    <source>
        <dbReference type="EMBL" id="PSR92287.1"/>
    </source>
</evidence>
<feature type="region of interest" description="Disordered" evidence="1">
    <location>
        <begin position="830"/>
        <end position="864"/>
    </location>
</feature>
<feature type="compositionally biased region" description="Low complexity" evidence="1">
    <location>
        <begin position="830"/>
        <end position="839"/>
    </location>
</feature>
<protein>
    <submittedName>
        <fullName evidence="3">Uncharacterized protein</fullName>
    </submittedName>
</protein>
<feature type="region of interest" description="Disordered" evidence="1">
    <location>
        <begin position="930"/>
        <end position="1009"/>
    </location>
</feature>
<feature type="compositionally biased region" description="Low complexity" evidence="1">
    <location>
        <begin position="986"/>
        <end position="1000"/>
    </location>
</feature>
<organism evidence="3 4">
    <name type="scientific">Coniella lustricola</name>
    <dbReference type="NCBI Taxonomy" id="2025994"/>
    <lineage>
        <taxon>Eukaryota</taxon>
        <taxon>Fungi</taxon>
        <taxon>Dikarya</taxon>
        <taxon>Ascomycota</taxon>
        <taxon>Pezizomycotina</taxon>
        <taxon>Sordariomycetes</taxon>
        <taxon>Sordariomycetidae</taxon>
        <taxon>Diaporthales</taxon>
        <taxon>Schizoparmaceae</taxon>
        <taxon>Coniella</taxon>
    </lineage>
</organism>
<feature type="region of interest" description="Disordered" evidence="1">
    <location>
        <begin position="1"/>
        <end position="110"/>
    </location>
</feature>
<feature type="compositionally biased region" description="Polar residues" evidence="1">
    <location>
        <begin position="954"/>
        <end position="970"/>
    </location>
</feature>
<feature type="transmembrane region" description="Helical" evidence="2">
    <location>
        <begin position="185"/>
        <end position="210"/>
    </location>
</feature>
<dbReference type="EMBL" id="KZ678408">
    <property type="protein sequence ID" value="PSR92287.1"/>
    <property type="molecule type" value="Genomic_DNA"/>
</dbReference>
<evidence type="ECO:0000256" key="1">
    <source>
        <dbReference type="SAM" id="MobiDB-lite"/>
    </source>
</evidence>
<reference evidence="3 4" key="1">
    <citation type="journal article" date="2018" name="Mycol. Prog.">
        <title>Coniella lustricola, a new species from submerged detritus.</title>
        <authorList>
            <person name="Raudabaugh D.B."/>
            <person name="Iturriaga T."/>
            <person name="Carver A."/>
            <person name="Mondo S."/>
            <person name="Pangilinan J."/>
            <person name="Lipzen A."/>
            <person name="He G."/>
            <person name="Amirebrahimi M."/>
            <person name="Grigoriev I.V."/>
            <person name="Miller A.N."/>
        </authorList>
    </citation>
    <scope>NUCLEOTIDE SEQUENCE [LARGE SCALE GENOMIC DNA]</scope>
    <source>
        <strain evidence="3 4">B22-T-1</strain>
    </source>
</reference>
<accession>A0A2T3ADB8</accession>
<feature type="compositionally biased region" description="Low complexity" evidence="1">
    <location>
        <begin position="44"/>
        <end position="85"/>
    </location>
</feature>
<sequence>MTTPSRAVLTSSASSSRPTPPTSPVPRAAAPQDAQFTPSPPRRTPSSITNSASPNTPSSTWSPPVRTFGRQTSSRSLRTQTLTRLAGSPQTPRTRLARGGPPRASIRERTRARRRPLDPPNLVRYHWSTAILLAIYLPLLVVPWIIVCVLDVKPLTLYGKSYGISGLYTPNDLAWIPRWTRASNILACFCSAVAYPVVTTVLAHASVAFVQNVRPGQKVSARDLLALADGCWARINGDRKSWWASAGSMLIVLGMVLPMLQISAVRVDQIKIAACNDVPESKNTNSACHKLINIGYTVGGYDPEPADMAMTPGNLVARKVRDRIAMLSNMDSLQHIWPDRVGEGDNWVADVGNTLYYYQKTSIESIPFYVTTFPQTFSTGVLREHAIRFNSTASCEIVPRTSYPDICPGVHPLTGSFNNKETSNRFCVPGDYTKTPWTINRNRQDIVEDLWVDNYMPYGSRIANWTSTQMTAMTNVTVHCVAKTTRGYFELPNDHNSGNAGVLLDQWPSQAVLEADFNDIEVLSRKPPAEENPRNSSELLLFRYGADPLDSWNQTTPGPLAVLVNAMLGNESWFFQVQNATTLLEQRDSFVSTCLRGLPFSVYTGYFRNGFSAANVDCSFLNYPGKAPNLNSTSNNITAVTDAGAQIVEDVSRMVAGWFSGFGYNTSTEDTLEAGMYLANEAFLTLTADSTKIDSARPIYVSNGTAAIKPEMRNPSKAVVSLLMLIEILGLVYLAFFIYRMPTFAPRIDALHIASIGTQLARQTGIGTPPLGLRPRGLARQKYLRELEEVDGLIGVQEEIELTPLNRSSVVSPRTSTTLTLSQNLGLLPHQAQQQQQPHMPSPSSPTSSISGAQLRGTFPPRPAARVHSFASTTHTDDEITSVLDAVSEVNDPDAPPKYGDVVQADAAQRAAGLGPNLDNLHNKKLVVGGSGRITRDMAKKPKQPRVARRTYNRRPSTLPSTPPLGQSQAEGGASPSLADSRLRSNRSSVISSSAGANSSPYLRNLRTG</sequence>
<keyword evidence="2" id="KW-1133">Transmembrane helix</keyword>